<evidence type="ECO:0000313" key="3">
    <source>
        <dbReference type="EMBL" id="MFC3179893.1"/>
    </source>
</evidence>
<keyword evidence="2" id="KW-0472">Membrane</keyword>
<dbReference type="EMBL" id="JBHRTO010000001">
    <property type="protein sequence ID" value="MFC3179893.1"/>
    <property type="molecule type" value="Genomic_DNA"/>
</dbReference>
<feature type="coiled-coil region" evidence="1">
    <location>
        <begin position="170"/>
        <end position="225"/>
    </location>
</feature>
<accession>A0ABV7J168</accession>
<reference evidence="4" key="1">
    <citation type="journal article" date="2019" name="Int. J. Syst. Evol. Microbiol.">
        <title>The Global Catalogue of Microorganisms (GCM) 10K type strain sequencing project: providing services to taxonomists for standard genome sequencing and annotation.</title>
        <authorList>
            <consortium name="The Broad Institute Genomics Platform"/>
            <consortium name="The Broad Institute Genome Sequencing Center for Infectious Disease"/>
            <person name="Wu L."/>
            <person name="Ma J."/>
        </authorList>
    </citation>
    <scope>NUCLEOTIDE SEQUENCE [LARGE SCALE GENOMIC DNA]</scope>
    <source>
        <strain evidence="4">KCTC 52039</strain>
    </source>
</reference>
<keyword evidence="1" id="KW-0175">Coiled coil</keyword>
<dbReference type="RefSeq" id="WP_380071512.1">
    <property type="nucleotide sequence ID" value="NZ_JBHRTO010000001.1"/>
</dbReference>
<gene>
    <name evidence="3" type="ORF">ACFOGH_02735</name>
</gene>
<proteinExistence type="predicted"/>
<keyword evidence="2" id="KW-1133">Transmembrane helix</keyword>
<keyword evidence="4" id="KW-1185">Reference proteome</keyword>
<feature type="transmembrane region" description="Helical" evidence="2">
    <location>
        <begin position="20"/>
        <end position="42"/>
    </location>
</feature>
<organism evidence="3 4">
    <name type="scientific">Cypionkella sinensis</name>
    <dbReference type="NCBI Taxonomy" id="1756043"/>
    <lineage>
        <taxon>Bacteria</taxon>
        <taxon>Pseudomonadati</taxon>
        <taxon>Pseudomonadota</taxon>
        <taxon>Alphaproteobacteria</taxon>
        <taxon>Rhodobacterales</taxon>
        <taxon>Paracoccaceae</taxon>
        <taxon>Cypionkella</taxon>
    </lineage>
</organism>
<keyword evidence="2" id="KW-0812">Transmembrane</keyword>
<evidence type="ECO:0000256" key="2">
    <source>
        <dbReference type="SAM" id="Phobius"/>
    </source>
</evidence>
<comment type="caution">
    <text evidence="3">The sequence shown here is derived from an EMBL/GenBank/DDBJ whole genome shotgun (WGS) entry which is preliminary data.</text>
</comment>
<feature type="transmembrane region" description="Helical" evidence="2">
    <location>
        <begin position="62"/>
        <end position="81"/>
    </location>
</feature>
<dbReference type="Proteomes" id="UP001595547">
    <property type="component" value="Unassembled WGS sequence"/>
</dbReference>
<protein>
    <submittedName>
        <fullName evidence="3">DNA repair protein</fullName>
    </submittedName>
</protein>
<evidence type="ECO:0000313" key="4">
    <source>
        <dbReference type="Proteomes" id="UP001595547"/>
    </source>
</evidence>
<name>A0ABV7J168_9RHOB</name>
<evidence type="ECO:0000256" key="1">
    <source>
        <dbReference type="SAM" id="Coils"/>
    </source>
</evidence>
<sequence>MSVNWRETAQTARIVVQTAAQGMIVALALILIAASVAAALGLLPWPQIALFFGGTALPNAGMWLQLGLTLMVVLMTFYLPANSRMSRLERSHRSFAMGREDVAQAYRQAHAADRAGAFALSGEFEAMRARMEHLRQHPDFQHLEPELLQLAAQMSVETRDLAQAYSDIKVARAKNFLQQRQEEVQQLTDRLVIAQRTCDELRRWMGDVQAEEMQAQVQLKRLEADLKEILPTLGYDFDLEDHRDANVVALPKPGK</sequence>